<protein>
    <submittedName>
        <fullName evidence="2">Uncharacterized protein</fullName>
    </submittedName>
</protein>
<dbReference type="OrthoDB" id="25220at2"/>
<dbReference type="RefSeq" id="WP_147075342.1">
    <property type="nucleotide sequence ID" value="NZ_BJXL01000033.1"/>
</dbReference>
<dbReference type="AlphaFoldDB" id="A0A511R2E0"/>
<feature type="region of interest" description="Disordered" evidence="1">
    <location>
        <begin position="309"/>
        <end position="339"/>
    </location>
</feature>
<dbReference type="Proteomes" id="UP000321197">
    <property type="component" value="Unassembled WGS sequence"/>
</dbReference>
<evidence type="ECO:0000256" key="1">
    <source>
        <dbReference type="SAM" id="MobiDB-lite"/>
    </source>
</evidence>
<organism evidence="2 3">
    <name type="scientific">Meiothermus hypogaeus NBRC 106114</name>
    <dbReference type="NCBI Taxonomy" id="1227553"/>
    <lineage>
        <taxon>Bacteria</taxon>
        <taxon>Thermotogati</taxon>
        <taxon>Deinococcota</taxon>
        <taxon>Deinococci</taxon>
        <taxon>Thermales</taxon>
        <taxon>Thermaceae</taxon>
        <taxon>Meiothermus</taxon>
    </lineage>
</organism>
<evidence type="ECO:0000313" key="3">
    <source>
        <dbReference type="Proteomes" id="UP000321197"/>
    </source>
</evidence>
<reference evidence="2 3" key="1">
    <citation type="submission" date="2019-07" db="EMBL/GenBank/DDBJ databases">
        <title>Whole genome shotgun sequence of Meiothermus hypogaeus NBRC 106114.</title>
        <authorList>
            <person name="Hosoyama A."/>
            <person name="Uohara A."/>
            <person name="Ohji S."/>
            <person name="Ichikawa N."/>
        </authorList>
    </citation>
    <scope>NUCLEOTIDE SEQUENCE [LARGE SCALE GENOMIC DNA]</scope>
    <source>
        <strain evidence="2 3">NBRC 106114</strain>
    </source>
</reference>
<gene>
    <name evidence="2" type="ORF">MHY01S_13220</name>
</gene>
<feature type="compositionally biased region" description="Basic and acidic residues" evidence="1">
    <location>
        <begin position="318"/>
        <end position="330"/>
    </location>
</feature>
<name>A0A511R2E0_9DEIN</name>
<comment type="caution">
    <text evidence="2">The sequence shown here is derived from an EMBL/GenBank/DDBJ whole genome shotgun (WGS) entry which is preliminary data.</text>
</comment>
<feature type="region of interest" description="Disordered" evidence="1">
    <location>
        <begin position="599"/>
        <end position="633"/>
    </location>
</feature>
<sequence>MVKSIPPVHQDFISPVELEEVLPGHPRYRIQQGRIEMARLEGRGEHRTVVYVPLCNFACRIRREVRYTDGVQDELLFELEGSTAAGPLPSARVRSSEFAAMHWPVREWGARAIVTPGHGVKDHLRAAIQHLSTPEQATVYAHTGWVRQGGDWVYLHAGGGIGPEGSVEGLEVDLPPELSGFALPQPPTGEAEPEAHRRLLAMLEAGPRRVTWPLLLYALGAPINHPLGSLYVAGLTGARKTSLALLVQALWGHTAPHPPTNWEGTANALEALAFAAKDALLLIDDYAPTGHEGKQKELQGKAARILRNQGNATGRARMRSDGRMQPDRAPRGSLLVTGEDLPPGHSVRARCLILELTPGEVNLEVLTRLQNQAAGFSLALAGWVRWLAGRLEAVRHQVRLRTGELRSCYPAAHGRTTDALARLLAVWEMVRAYWLEVGVISPAEAERFTREVEAVLHEVGEAQQGYQSDMNPVERFIPLVLGLLSSGRAHLGNRHDAQTPPAEPERWGWQARADGWVPQGPLVGWVDAQGIYLEPTTAYAALNRLAVEGGEPLPTPRTLWKRLGERGVIRSQQRGGRVRYGVGVRIQGTTRDVVQIPGGVLAKTPNSPNMGQNTVLDDTKDVGRKPAVGSSVCPNGEGEVGAYEVEL</sequence>
<dbReference type="EMBL" id="BJXL01000033">
    <property type="protein sequence ID" value="GEM83156.1"/>
    <property type="molecule type" value="Genomic_DNA"/>
</dbReference>
<accession>A0A511R2E0</accession>
<feature type="compositionally biased region" description="Polar residues" evidence="1">
    <location>
        <begin position="604"/>
        <end position="616"/>
    </location>
</feature>
<proteinExistence type="predicted"/>
<evidence type="ECO:0000313" key="2">
    <source>
        <dbReference type="EMBL" id="GEM83156.1"/>
    </source>
</evidence>